<dbReference type="PANTHER" id="PTHR35304:SF1">
    <property type="entry name" value="OS05G0120300 PROTEIN"/>
    <property type="match status" value="1"/>
</dbReference>
<reference evidence="2" key="1">
    <citation type="journal article" date="2016" name="Proc. Natl. Acad. Sci. U.S.A.">
        <title>Chromosome-level assembly of Arabidopsis thaliana Ler reveals the extent of translocation and inversion polymorphisms.</title>
        <authorList>
            <person name="Zapata L."/>
            <person name="Ding J."/>
            <person name="Willing E.M."/>
            <person name="Hartwig B."/>
            <person name="Bezdan D."/>
            <person name="Jiao W.B."/>
            <person name="Patel V."/>
            <person name="Velikkakam James G."/>
            <person name="Koornneef M."/>
            <person name="Ossowski S."/>
            <person name="Schneeberger K."/>
        </authorList>
    </citation>
    <scope>NUCLEOTIDE SEQUENCE [LARGE SCALE GENOMIC DNA]</scope>
    <source>
        <strain evidence="2">cv. Landsberg erecta</strain>
    </source>
</reference>
<proteinExistence type="predicted"/>
<evidence type="ECO:0000313" key="1">
    <source>
        <dbReference type="EMBL" id="OAP01563.1"/>
    </source>
</evidence>
<comment type="caution">
    <text evidence="1">The sequence shown here is derived from an EMBL/GenBank/DDBJ whole genome shotgun (WGS) entry which is preliminary data.</text>
</comment>
<protein>
    <submittedName>
        <fullName evidence="1">Uncharacterized protein</fullName>
    </submittedName>
</protein>
<dbReference type="EMBL" id="LUHQ01000003">
    <property type="protein sequence ID" value="OAP01563.1"/>
    <property type="molecule type" value="Genomic_DNA"/>
</dbReference>
<accession>A0A178V998</accession>
<name>A0A178V998_ARATH</name>
<dbReference type="AlphaFoldDB" id="A0A178V998"/>
<organism evidence="1 2">
    <name type="scientific">Arabidopsis thaliana</name>
    <name type="common">Mouse-ear cress</name>
    <dbReference type="NCBI Taxonomy" id="3702"/>
    <lineage>
        <taxon>Eukaryota</taxon>
        <taxon>Viridiplantae</taxon>
        <taxon>Streptophyta</taxon>
        <taxon>Embryophyta</taxon>
        <taxon>Tracheophyta</taxon>
        <taxon>Spermatophyta</taxon>
        <taxon>Magnoliopsida</taxon>
        <taxon>eudicotyledons</taxon>
        <taxon>Gunneridae</taxon>
        <taxon>Pentapetalae</taxon>
        <taxon>rosids</taxon>
        <taxon>malvids</taxon>
        <taxon>Brassicales</taxon>
        <taxon>Brassicaceae</taxon>
        <taxon>Camelineae</taxon>
        <taxon>Arabidopsis</taxon>
    </lineage>
</organism>
<evidence type="ECO:0000313" key="2">
    <source>
        <dbReference type="Proteomes" id="UP000078284"/>
    </source>
</evidence>
<sequence length="141" mass="15941">MASKCIDDCVNIKRDSICVRPVMTYANLYKWPMAEAEFVRSINHDGSQRCTTVVDSISCRQMYLRSYTFSTEENEEDGDGGDGEAVNQRHNQSCFRGGGGRKKAAKNAMRNNKTWSCRTFVFRLVRKCLSCASTTKVTNID</sequence>
<dbReference type="Proteomes" id="UP000078284">
    <property type="component" value="Chromosome 3"/>
</dbReference>
<gene>
    <name evidence="1" type="ordered locus">AXX17_At3g40190</name>
</gene>
<dbReference type="PANTHER" id="PTHR35304">
    <property type="entry name" value="OS05G0120300 PROTEIN-RELATED"/>
    <property type="match status" value="1"/>
</dbReference>